<sequence length="188" mass="21856">MIWKSLGEVAEYSKSRISFDKLNEKNYIGVDNLLQNRMGKTNSSYLPTSGNLTAYFENDILIGNIRPYLKKIWQANQIGGTNGDVLVIHLKDKNILPRYLYQILADDKFFDFNMQNAKGAKMPRGNKEAILKYSFPVPPLDEQKRIVNILDKFEALTHSITEGLPKEITLREQQYEYYREQLIDFPKN</sequence>
<dbReference type="PANTHER" id="PTHR43140">
    <property type="entry name" value="TYPE-1 RESTRICTION ENZYME ECOKI SPECIFICITY PROTEIN"/>
    <property type="match status" value="1"/>
</dbReference>
<organism evidence="5">
    <name type="scientific">Faucicola osloensis</name>
    <name type="common">Moraxella osloensis</name>
    <dbReference type="NCBI Taxonomy" id="34062"/>
    <lineage>
        <taxon>Bacteria</taxon>
        <taxon>Pseudomonadati</taxon>
        <taxon>Pseudomonadota</taxon>
        <taxon>Gammaproteobacteria</taxon>
        <taxon>Moraxellales</taxon>
        <taxon>Moraxellaceae</taxon>
        <taxon>Faucicola</taxon>
    </lineage>
</organism>
<keyword evidence="5" id="KW-0540">Nuclease</keyword>
<evidence type="ECO:0000256" key="1">
    <source>
        <dbReference type="ARBA" id="ARBA00010923"/>
    </source>
</evidence>
<evidence type="ECO:0000313" key="5">
    <source>
        <dbReference type="EMBL" id="QHG10876.1"/>
    </source>
</evidence>
<keyword evidence="2" id="KW-0680">Restriction system</keyword>
<dbReference type="GO" id="GO:0009307">
    <property type="term" value="P:DNA restriction-modification system"/>
    <property type="evidence" value="ECO:0007669"/>
    <property type="project" value="UniProtKB-KW"/>
</dbReference>
<keyword evidence="3" id="KW-0238">DNA-binding</keyword>
<evidence type="ECO:0000259" key="4">
    <source>
        <dbReference type="Pfam" id="PF01420"/>
    </source>
</evidence>
<dbReference type="Pfam" id="PF01420">
    <property type="entry name" value="Methylase_S"/>
    <property type="match status" value="1"/>
</dbReference>
<accession>A0A6P1KH34</accession>
<protein>
    <submittedName>
        <fullName evidence="5">Restriction endonuclease subunit S</fullName>
    </submittedName>
</protein>
<evidence type="ECO:0000256" key="2">
    <source>
        <dbReference type="ARBA" id="ARBA00022747"/>
    </source>
</evidence>
<feature type="domain" description="Type I restriction modification DNA specificity" evidence="4">
    <location>
        <begin position="5"/>
        <end position="169"/>
    </location>
</feature>
<dbReference type="PANTHER" id="PTHR43140:SF1">
    <property type="entry name" value="TYPE I RESTRICTION ENZYME ECOKI SPECIFICITY SUBUNIT"/>
    <property type="match status" value="1"/>
</dbReference>
<keyword evidence="5" id="KW-0614">Plasmid</keyword>
<dbReference type="InterPro" id="IPR051212">
    <property type="entry name" value="Type-I_RE_S_subunit"/>
</dbReference>
<geneLocation type="plasmid" evidence="5">
    <name>p3</name>
</geneLocation>
<dbReference type="Gene3D" id="3.90.220.20">
    <property type="entry name" value="DNA methylase specificity domains"/>
    <property type="match status" value="1"/>
</dbReference>
<dbReference type="AlphaFoldDB" id="A0A6P1KH34"/>
<dbReference type="GO" id="GO:0004519">
    <property type="term" value="F:endonuclease activity"/>
    <property type="evidence" value="ECO:0007669"/>
    <property type="project" value="UniProtKB-KW"/>
</dbReference>
<keyword evidence="5" id="KW-0255">Endonuclease</keyword>
<evidence type="ECO:0000256" key="3">
    <source>
        <dbReference type="ARBA" id="ARBA00023125"/>
    </source>
</evidence>
<dbReference type="SUPFAM" id="SSF116734">
    <property type="entry name" value="DNA methylase specificity domain"/>
    <property type="match status" value="1"/>
</dbReference>
<dbReference type="InterPro" id="IPR000055">
    <property type="entry name" value="Restrct_endonuc_typeI_TRD"/>
</dbReference>
<reference evidence="5" key="1">
    <citation type="journal article" date="2020" name="Microbiol. Resour. Announc.">
        <title>Complete Genome Sequence of Moraxella osloensis Strain YV1, Isolated from an Australian Wastewater Treatment Plant.</title>
        <authorList>
            <person name="Batinovic S."/>
            <person name="Rice D.T.F."/>
            <person name="Seviour R.J."/>
            <person name="Petrovski S."/>
        </authorList>
    </citation>
    <scope>NUCLEOTIDE SEQUENCE</scope>
    <source>
        <strain evidence="5">YV1</strain>
    </source>
</reference>
<gene>
    <name evidence="5" type="ORF">GSF12_12830</name>
</gene>
<comment type="similarity">
    <text evidence="1">Belongs to the type-I restriction system S methylase family.</text>
</comment>
<dbReference type="REBASE" id="370823">
    <property type="entry name" value="S1.MosYV1ORF12705P"/>
</dbReference>
<dbReference type="InterPro" id="IPR044946">
    <property type="entry name" value="Restrct_endonuc_typeI_TRD_sf"/>
</dbReference>
<proteinExistence type="inferred from homology"/>
<name>A0A6P1KH34_FAUOS</name>
<keyword evidence="5" id="KW-0378">Hydrolase</keyword>
<dbReference type="EMBL" id="CP047229">
    <property type="protein sequence ID" value="QHG10876.1"/>
    <property type="molecule type" value="Genomic_DNA"/>
</dbReference>
<dbReference type="GO" id="GO:0003677">
    <property type="term" value="F:DNA binding"/>
    <property type="evidence" value="ECO:0007669"/>
    <property type="project" value="UniProtKB-KW"/>
</dbReference>